<dbReference type="Gramene" id="Ma06_t18730.1">
    <property type="protein sequence ID" value="Ma06_p18730.1"/>
    <property type="gene ID" value="Ma06_g18730"/>
</dbReference>
<evidence type="ECO:0000313" key="3">
    <source>
        <dbReference type="EnsemblPlants" id="Ma06_p18730.1"/>
    </source>
</evidence>
<proteinExistence type="predicted"/>
<evidence type="ECO:0000313" key="2">
    <source>
        <dbReference type="EMBL" id="CAG1846674.1"/>
    </source>
</evidence>
<keyword evidence="4" id="KW-1185">Reference proteome</keyword>
<gene>
    <name evidence="2" type="ORF">GSMUA_164700.1</name>
</gene>
<dbReference type="InParanoid" id="A0A804JHR5"/>
<dbReference type="AlphaFoldDB" id="A0A804JHR5"/>
<dbReference type="EnsemblPlants" id="Ma06_t18730.1">
    <property type="protein sequence ID" value="Ma06_p18730.1"/>
    <property type="gene ID" value="Ma06_g18730"/>
</dbReference>
<reference evidence="2" key="1">
    <citation type="submission" date="2021-03" db="EMBL/GenBank/DDBJ databases">
        <authorList>
            <consortium name="Genoscope - CEA"/>
            <person name="William W."/>
        </authorList>
    </citation>
    <scope>NUCLEOTIDE SEQUENCE</scope>
    <source>
        <strain evidence="2">Doubled-haploid Pahang</strain>
    </source>
</reference>
<organism evidence="3 4">
    <name type="scientific">Musa acuminata subsp. malaccensis</name>
    <name type="common">Wild banana</name>
    <name type="synonym">Musa malaccensis</name>
    <dbReference type="NCBI Taxonomy" id="214687"/>
    <lineage>
        <taxon>Eukaryota</taxon>
        <taxon>Viridiplantae</taxon>
        <taxon>Streptophyta</taxon>
        <taxon>Embryophyta</taxon>
        <taxon>Tracheophyta</taxon>
        <taxon>Spermatophyta</taxon>
        <taxon>Magnoliopsida</taxon>
        <taxon>Liliopsida</taxon>
        <taxon>Zingiberales</taxon>
        <taxon>Musaceae</taxon>
        <taxon>Musa</taxon>
    </lineage>
</organism>
<feature type="region of interest" description="Disordered" evidence="1">
    <location>
        <begin position="34"/>
        <end position="53"/>
    </location>
</feature>
<reference evidence="3" key="2">
    <citation type="submission" date="2021-05" db="UniProtKB">
        <authorList>
            <consortium name="EnsemblPlants"/>
        </authorList>
    </citation>
    <scope>IDENTIFICATION</scope>
    <source>
        <strain evidence="3">subsp. malaccensis</strain>
    </source>
</reference>
<evidence type="ECO:0000313" key="4">
    <source>
        <dbReference type="Proteomes" id="UP000012960"/>
    </source>
</evidence>
<dbReference type="Proteomes" id="UP000012960">
    <property type="component" value="Unplaced"/>
</dbReference>
<sequence length="141" mass="15700">MTSHATAGCFPRVNVNPVSSLSSHTLAKPTLQVAPFPRLSGGSRGLPRPSFDPTCVQVRRRSYFPINAEERDSSTRDVPTSLDVIRSARPPTSATPRDLEPDPRHSNPKQTVSAPRPLHKVVYTNSFLFHHLHYVLEGYFL</sequence>
<evidence type="ECO:0000256" key="1">
    <source>
        <dbReference type="SAM" id="MobiDB-lite"/>
    </source>
</evidence>
<dbReference type="EMBL" id="HG996471">
    <property type="protein sequence ID" value="CAG1846674.1"/>
    <property type="molecule type" value="Genomic_DNA"/>
</dbReference>
<accession>A0A804JHR5</accession>
<feature type="region of interest" description="Disordered" evidence="1">
    <location>
        <begin position="67"/>
        <end position="114"/>
    </location>
</feature>
<name>A0A804JHR5_MUSAM</name>
<protein>
    <submittedName>
        <fullName evidence="2">(wild Malaysian banana) hypothetical protein</fullName>
    </submittedName>
</protein>